<name>A0AAV8QDC8_ENSVE</name>
<evidence type="ECO:0000313" key="12">
    <source>
        <dbReference type="Proteomes" id="UP001222027"/>
    </source>
</evidence>
<dbReference type="CDD" id="cd16987">
    <property type="entry name" value="ANTH_N_AP180_plant"/>
    <property type="match status" value="1"/>
</dbReference>
<evidence type="ECO:0000256" key="7">
    <source>
        <dbReference type="ARBA" id="ARBA00023176"/>
    </source>
</evidence>
<dbReference type="GO" id="GO:0005546">
    <property type="term" value="F:phosphatidylinositol-4,5-bisphosphate binding"/>
    <property type="evidence" value="ECO:0007669"/>
    <property type="project" value="TreeGrafter"/>
</dbReference>
<evidence type="ECO:0000256" key="6">
    <source>
        <dbReference type="ARBA" id="ARBA00023136"/>
    </source>
</evidence>
<evidence type="ECO:0000256" key="3">
    <source>
        <dbReference type="ARBA" id="ARBA00004600"/>
    </source>
</evidence>
<evidence type="ECO:0000256" key="9">
    <source>
        <dbReference type="SAM" id="MobiDB-lite"/>
    </source>
</evidence>
<dbReference type="SUPFAM" id="SSF48464">
    <property type="entry name" value="ENTH/VHS domain"/>
    <property type="match status" value="1"/>
</dbReference>
<dbReference type="AlphaFoldDB" id="A0AAV8QDC8"/>
<feature type="compositionally biased region" description="Polar residues" evidence="9">
    <location>
        <begin position="481"/>
        <end position="494"/>
    </location>
</feature>
<dbReference type="PROSITE" id="PS50942">
    <property type="entry name" value="ENTH"/>
    <property type="match status" value="1"/>
</dbReference>
<accession>A0AAV8QDC8</accession>
<dbReference type="GO" id="GO:0072583">
    <property type="term" value="P:clathrin-dependent endocytosis"/>
    <property type="evidence" value="ECO:0007669"/>
    <property type="project" value="InterPro"/>
</dbReference>
<organism evidence="11 12">
    <name type="scientific">Ensete ventricosum</name>
    <name type="common">Abyssinian banana</name>
    <name type="synonym">Musa ensete</name>
    <dbReference type="NCBI Taxonomy" id="4639"/>
    <lineage>
        <taxon>Eukaryota</taxon>
        <taxon>Viridiplantae</taxon>
        <taxon>Streptophyta</taxon>
        <taxon>Embryophyta</taxon>
        <taxon>Tracheophyta</taxon>
        <taxon>Spermatophyta</taxon>
        <taxon>Magnoliopsida</taxon>
        <taxon>Liliopsida</taxon>
        <taxon>Zingiberales</taxon>
        <taxon>Musaceae</taxon>
        <taxon>Ensete</taxon>
    </lineage>
</organism>
<dbReference type="Gene3D" id="1.20.58.150">
    <property type="entry name" value="ANTH domain"/>
    <property type="match status" value="1"/>
</dbReference>
<keyword evidence="7" id="KW-0168">Coated pit</keyword>
<dbReference type="GO" id="GO:0032050">
    <property type="term" value="F:clathrin heavy chain binding"/>
    <property type="evidence" value="ECO:0007669"/>
    <property type="project" value="TreeGrafter"/>
</dbReference>
<dbReference type="InterPro" id="IPR045192">
    <property type="entry name" value="AP180-like"/>
</dbReference>
<evidence type="ECO:0000256" key="4">
    <source>
        <dbReference type="ARBA" id="ARBA00022583"/>
    </source>
</evidence>
<evidence type="ECO:0000256" key="2">
    <source>
        <dbReference type="ARBA" id="ARBA00004555"/>
    </source>
</evidence>
<feature type="domain" description="ENTH" evidence="10">
    <location>
        <begin position="42"/>
        <end position="179"/>
    </location>
</feature>
<keyword evidence="12" id="KW-1185">Reference proteome</keyword>
<proteinExistence type="predicted"/>
<keyword evidence="8" id="KW-0968">Cytoplasmic vesicle</keyword>
<keyword evidence="6" id="KW-0472">Membrane</keyword>
<feature type="region of interest" description="Disordered" evidence="9">
    <location>
        <begin position="478"/>
        <end position="514"/>
    </location>
</feature>
<dbReference type="GO" id="GO:0048268">
    <property type="term" value="P:clathrin coat assembly"/>
    <property type="evidence" value="ECO:0007669"/>
    <property type="project" value="InterPro"/>
</dbReference>
<dbReference type="GO" id="GO:0005545">
    <property type="term" value="F:1-phosphatidylinositol binding"/>
    <property type="evidence" value="ECO:0007669"/>
    <property type="project" value="InterPro"/>
</dbReference>
<evidence type="ECO:0000259" key="10">
    <source>
        <dbReference type="PROSITE" id="PS50942"/>
    </source>
</evidence>
<dbReference type="InterPro" id="IPR011417">
    <property type="entry name" value="ANTH_dom"/>
</dbReference>
<dbReference type="GO" id="GO:0005905">
    <property type="term" value="C:clathrin-coated pit"/>
    <property type="evidence" value="ECO:0007669"/>
    <property type="project" value="UniProtKB-SubCell"/>
</dbReference>
<feature type="region of interest" description="Disordered" evidence="9">
    <location>
        <begin position="323"/>
        <end position="371"/>
    </location>
</feature>
<evidence type="ECO:0000313" key="11">
    <source>
        <dbReference type="EMBL" id="KAJ8470262.1"/>
    </source>
</evidence>
<feature type="compositionally biased region" description="Polar residues" evidence="9">
    <location>
        <begin position="345"/>
        <end position="366"/>
    </location>
</feature>
<dbReference type="PANTHER" id="PTHR22951">
    <property type="entry name" value="CLATHRIN ASSEMBLY PROTEIN"/>
    <property type="match status" value="1"/>
</dbReference>
<dbReference type="SUPFAM" id="SSF89009">
    <property type="entry name" value="GAT-like domain"/>
    <property type="match status" value="1"/>
</dbReference>
<sequence>MVSMGRGEEESSDGHSSTATMPSVFRQAIGAIKDQTSISLAKFSTNSSNLEVAILKATSHDEVPIDERHLADVLLLSASSPSSAATCLQILSRRISRTSNWVVALKSLVVVFRLLCNGGSQFIHEALAAGDSSPRLLDLSAFRDHSAASSPWDYSAFVRTFAVYLDARLESALLGKLSNLGRRPVMPVDVFANMRSPLILGHIEHWQRLLDRAVGTRPTGPAKTNRLVQIALYLVVCETFSLYRDISNGLSMLLDNFFHLQPESRLRTLRACMKARKQFEELDSLYDLCKKMGVGRMSEYPSVQKISGSLLKALENFLENGAPNSLGTSPITKPKNAPKLKQKLTDQQSDTTGSGSASTISDGETSMTDHQDWQIQATSTTTATSSSSNGEICIVKRLHLQYDKPKTSNDSSVMMTASVNPVQGPRPSWDNADQPESFHNPFLHIDDDKSLVMKSPTLLPPPTFCWNKANKELVCEEKDGAQSSTSAAQGTDASMRQQHMWMQQQQSKPISNSLQKQSGLLHLSTISFHSVHQTHQAKEDLYVLLVTVDNYSTDVSLLLHEHQLFLSLWHFWHERSDLGFSLAAVSGGR</sequence>
<keyword evidence="5" id="KW-0333">Golgi apparatus</keyword>
<dbReference type="InterPro" id="IPR048050">
    <property type="entry name" value="ANTH_N_plant"/>
</dbReference>
<dbReference type="GO" id="GO:0006900">
    <property type="term" value="P:vesicle budding from membrane"/>
    <property type="evidence" value="ECO:0007669"/>
    <property type="project" value="TreeGrafter"/>
</dbReference>
<protein>
    <recommendedName>
        <fullName evidence="10">ENTH domain-containing protein</fullName>
    </recommendedName>
</protein>
<dbReference type="InterPro" id="IPR008942">
    <property type="entry name" value="ENTH_VHS"/>
</dbReference>
<evidence type="ECO:0000256" key="1">
    <source>
        <dbReference type="ARBA" id="ARBA00004132"/>
    </source>
</evidence>
<dbReference type="GO" id="GO:0030136">
    <property type="term" value="C:clathrin-coated vesicle"/>
    <property type="evidence" value="ECO:0007669"/>
    <property type="project" value="UniProtKB-SubCell"/>
</dbReference>
<comment type="caution">
    <text evidence="11">The sequence shown here is derived from an EMBL/GenBank/DDBJ whole genome shotgun (WGS) entry which is preliminary data.</text>
</comment>
<dbReference type="Pfam" id="PF07651">
    <property type="entry name" value="ANTH"/>
    <property type="match status" value="1"/>
</dbReference>
<dbReference type="GO" id="GO:0005794">
    <property type="term" value="C:Golgi apparatus"/>
    <property type="evidence" value="ECO:0007669"/>
    <property type="project" value="UniProtKB-SubCell"/>
</dbReference>
<dbReference type="Gene3D" id="1.25.40.90">
    <property type="match status" value="1"/>
</dbReference>
<dbReference type="InterPro" id="IPR014712">
    <property type="entry name" value="ANTH_dom_sf"/>
</dbReference>
<feature type="compositionally biased region" description="Low complexity" evidence="9">
    <location>
        <begin position="495"/>
        <end position="506"/>
    </location>
</feature>
<dbReference type="Proteomes" id="UP001222027">
    <property type="component" value="Unassembled WGS sequence"/>
</dbReference>
<gene>
    <name evidence="11" type="ORF">OPV22_024605</name>
</gene>
<comment type="subcellular location">
    <subcellularLocation>
        <location evidence="1">Cytoplasmic vesicle</location>
        <location evidence="1">Clathrin-coated vesicle</location>
    </subcellularLocation>
    <subcellularLocation>
        <location evidence="2">Golgi apparatus</location>
    </subcellularLocation>
    <subcellularLocation>
        <location evidence="3">Membrane</location>
        <location evidence="3">Clathrin-coated pit</location>
    </subcellularLocation>
</comment>
<dbReference type="SMART" id="SM00273">
    <property type="entry name" value="ENTH"/>
    <property type="match status" value="1"/>
</dbReference>
<evidence type="ECO:0000256" key="5">
    <source>
        <dbReference type="ARBA" id="ARBA00023034"/>
    </source>
</evidence>
<dbReference type="InterPro" id="IPR013809">
    <property type="entry name" value="ENTH"/>
</dbReference>
<dbReference type="EMBL" id="JAQQAF010000007">
    <property type="protein sequence ID" value="KAJ8470262.1"/>
    <property type="molecule type" value="Genomic_DNA"/>
</dbReference>
<reference evidence="11 12" key="1">
    <citation type="submission" date="2022-12" db="EMBL/GenBank/DDBJ databases">
        <title>Chromosome-scale assembly of the Ensete ventricosum genome.</title>
        <authorList>
            <person name="Dussert Y."/>
            <person name="Stocks J."/>
            <person name="Wendawek A."/>
            <person name="Woldeyes F."/>
            <person name="Nichols R.A."/>
            <person name="Borrell J.S."/>
        </authorList>
    </citation>
    <scope>NUCLEOTIDE SEQUENCE [LARGE SCALE GENOMIC DNA]</scope>
    <source>
        <strain evidence="12">cv. Maze</strain>
        <tissue evidence="11">Seeds</tissue>
    </source>
</reference>
<dbReference type="GO" id="GO:0000149">
    <property type="term" value="F:SNARE binding"/>
    <property type="evidence" value="ECO:0007669"/>
    <property type="project" value="TreeGrafter"/>
</dbReference>
<dbReference type="PANTHER" id="PTHR22951:SF75">
    <property type="entry name" value="CLATHRIN COAT ASSEMBLY PROTEIN AP180"/>
    <property type="match status" value="1"/>
</dbReference>
<evidence type="ECO:0000256" key="8">
    <source>
        <dbReference type="ARBA" id="ARBA00023329"/>
    </source>
</evidence>
<keyword evidence="4" id="KW-0254">Endocytosis</keyword>
<dbReference type="FunFam" id="1.20.58.150:FF:000005">
    <property type="entry name" value="putative clathrin assembly protein At2g25430"/>
    <property type="match status" value="1"/>
</dbReference>